<sequence length="71" mass="7698">MNPWGLAFVGAGLFTIIGAVCDWDWFMNHPKARFVCAVCGRGGARIFYVVFGIAFVIFGALFAAGVIHDTK</sequence>
<name>A0A7M2WVJ0_9BACT</name>
<dbReference type="InterPro" id="IPR029087">
    <property type="entry name" value="Imm17"/>
</dbReference>
<keyword evidence="1" id="KW-0812">Transmembrane</keyword>
<dbReference type="RefSeq" id="WP_206292378.1">
    <property type="nucleotide sequence ID" value="NZ_CP063458.1"/>
</dbReference>
<dbReference type="Pfam" id="PF15562">
    <property type="entry name" value="Imm17"/>
    <property type="match status" value="1"/>
</dbReference>
<feature type="transmembrane region" description="Helical" evidence="1">
    <location>
        <begin position="6"/>
        <end position="26"/>
    </location>
</feature>
<keyword evidence="1" id="KW-1133">Transmembrane helix</keyword>
<dbReference type="KEGG" id="hbs:IPV69_24585"/>
<evidence type="ECO:0000313" key="2">
    <source>
        <dbReference type="EMBL" id="QOV89344.1"/>
    </source>
</evidence>
<dbReference type="Proteomes" id="UP000593765">
    <property type="component" value="Chromosome"/>
</dbReference>
<reference evidence="2 3" key="1">
    <citation type="submission" date="2020-10" db="EMBL/GenBank/DDBJ databases">
        <title>Wide distribution of Phycisphaera-like planctomycetes from WD2101 soil group in peatlands and genome analysis of the first cultivated representative.</title>
        <authorList>
            <person name="Dedysh S.N."/>
            <person name="Beletsky A.V."/>
            <person name="Ivanova A."/>
            <person name="Kulichevskaya I.S."/>
            <person name="Suzina N.E."/>
            <person name="Philippov D.A."/>
            <person name="Rakitin A.L."/>
            <person name="Mardanov A.V."/>
            <person name="Ravin N.V."/>
        </authorList>
    </citation>
    <scope>NUCLEOTIDE SEQUENCE [LARGE SCALE GENOMIC DNA]</scope>
    <source>
        <strain evidence="2 3">M1803</strain>
    </source>
</reference>
<keyword evidence="1" id="KW-0472">Membrane</keyword>
<evidence type="ECO:0000313" key="3">
    <source>
        <dbReference type="Proteomes" id="UP000593765"/>
    </source>
</evidence>
<dbReference type="EMBL" id="CP063458">
    <property type="protein sequence ID" value="QOV89344.1"/>
    <property type="molecule type" value="Genomic_DNA"/>
</dbReference>
<organism evidence="2 3">
    <name type="scientific">Humisphaera borealis</name>
    <dbReference type="NCBI Taxonomy" id="2807512"/>
    <lineage>
        <taxon>Bacteria</taxon>
        <taxon>Pseudomonadati</taxon>
        <taxon>Planctomycetota</taxon>
        <taxon>Phycisphaerae</taxon>
        <taxon>Tepidisphaerales</taxon>
        <taxon>Tepidisphaeraceae</taxon>
        <taxon>Humisphaera</taxon>
    </lineage>
</organism>
<gene>
    <name evidence="2" type="ORF">IPV69_24585</name>
</gene>
<dbReference type="AlphaFoldDB" id="A0A7M2WVJ0"/>
<keyword evidence="3" id="KW-1185">Reference proteome</keyword>
<accession>A0A7M2WVJ0</accession>
<protein>
    <submittedName>
        <fullName evidence="2">Immunity 17 family protein</fullName>
    </submittedName>
</protein>
<evidence type="ECO:0000256" key="1">
    <source>
        <dbReference type="SAM" id="Phobius"/>
    </source>
</evidence>
<proteinExistence type="predicted"/>
<feature type="transmembrane region" description="Helical" evidence="1">
    <location>
        <begin position="46"/>
        <end position="67"/>
    </location>
</feature>